<dbReference type="PANTHER" id="PTHR38681">
    <property type="entry name" value="RETROVIRUS-RELATED POL POLYPROTEIN FROM TRANSPOSON 412-LIKE PROTEIN-RELATED"/>
    <property type="match status" value="1"/>
</dbReference>
<sequence length="313" mass="35330">MISNVDVQFSINIEYRCRAFDYDIDVNIDVFRISIIPTLLSGWIARFGCPSDIVTDRGRQFESALFKCLSGIAGFQHCRTTAYHPACNGLVERFHRQLKAAITCHANVSWVESLPLVLLGVRSAFKEDAQASAAELVYGQPLRLPGEFFDPQADETIDTTDYLSRLRSLVRQLRPSPAARHNKYNKFFIFKDLPTSSHVFLRDCTAGGFKPAYSGPHKVIERGDKVYKIVVNGKQVTVSIDRIKPAFILRDPDTPYTPPTTNIHHNTFQTPSNNNTHQNTPNADNRNLLDPGDGIVKATRSGRRVKFPDYYRP</sequence>
<name>A0A2H1X147_SPOFR</name>
<accession>A0A2H1X147</accession>
<dbReference type="GO" id="GO:0015074">
    <property type="term" value="P:DNA integration"/>
    <property type="evidence" value="ECO:0007669"/>
    <property type="project" value="InterPro"/>
</dbReference>
<evidence type="ECO:0000256" key="1">
    <source>
        <dbReference type="SAM" id="MobiDB-lite"/>
    </source>
</evidence>
<feature type="region of interest" description="Disordered" evidence="1">
    <location>
        <begin position="266"/>
        <end position="295"/>
    </location>
</feature>
<dbReference type="Gene3D" id="3.30.420.10">
    <property type="entry name" value="Ribonuclease H-like superfamily/Ribonuclease H"/>
    <property type="match status" value="1"/>
</dbReference>
<dbReference type="AlphaFoldDB" id="A0A2H1X147"/>
<dbReference type="InterPro" id="IPR001584">
    <property type="entry name" value="Integrase_cat-core"/>
</dbReference>
<proteinExistence type="predicted"/>
<dbReference type="PROSITE" id="PS50994">
    <property type="entry name" value="INTEGRASE"/>
    <property type="match status" value="1"/>
</dbReference>
<feature type="domain" description="Integrase catalytic" evidence="2">
    <location>
        <begin position="1"/>
        <end position="153"/>
    </location>
</feature>
<dbReference type="InterPro" id="IPR036397">
    <property type="entry name" value="RNaseH_sf"/>
</dbReference>
<feature type="compositionally biased region" description="Polar residues" evidence="1">
    <location>
        <begin position="266"/>
        <end position="285"/>
    </location>
</feature>
<evidence type="ECO:0000313" key="3">
    <source>
        <dbReference type="EMBL" id="SOQ58978.1"/>
    </source>
</evidence>
<protein>
    <submittedName>
        <fullName evidence="3">SFRICE_030921</fullName>
    </submittedName>
</protein>
<dbReference type="InterPro" id="IPR012337">
    <property type="entry name" value="RNaseH-like_sf"/>
</dbReference>
<organism evidence="3">
    <name type="scientific">Spodoptera frugiperda</name>
    <name type="common">Fall armyworm</name>
    <dbReference type="NCBI Taxonomy" id="7108"/>
    <lineage>
        <taxon>Eukaryota</taxon>
        <taxon>Metazoa</taxon>
        <taxon>Ecdysozoa</taxon>
        <taxon>Arthropoda</taxon>
        <taxon>Hexapoda</taxon>
        <taxon>Insecta</taxon>
        <taxon>Pterygota</taxon>
        <taxon>Neoptera</taxon>
        <taxon>Endopterygota</taxon>
        <taxon>Lepidoptera</taxon>
        <taxon>Glossata</taxon>
        <taxon>Ditrysia</taxon>
        <taxon>Noctuoidea</taxon>
        <taxon>Noctuidae</taxon>
        <taxon>Amphipyrinae</taxon>
        <taxon>Spodoptera</taxon>
    </lineage>
</organism>
<reference evidence="3" key="1">
    <citation type="submission" date="2016-07" db="EMBL/GenBank/DDBJ databases">
        <authorList>
            <person name="Bretaudeau A."/>
        </authorList>
    </citation>
    <scope>NUCLEOTIDE SEQUENCE</scope>
    <source>
        <strain evidence="3">Rice</strain>
        <tissue evidence="3">Whole body</tissue>
    </source>
</reference>
<dbReference type="GO" id="GO:0003676">
    <property type="term" value="F:nucleic acid binding"/>
    <property type="evidence" value="ECO:0007669"/>
    <property type="project" value="InterPro"/>
</dbReference>
<dbReference type="PANTHER" id="PTHR38681:SF1">
    <property type="entry name" value="RETROVIRUS-RELATED POL POLYPROTEIN FROM TRANSPOSON 412-LIKE PROTEIN"/>
    <property type="match status" value="1"/>
</dbReference>
<dbReference type="SUPFAM" id="SSF53098">
    <property type="entry name" value="Ribonuclease H-like"/>
    <property type="match status" value="1"/>
</dbReference>
<gene>
    <name evidence="3" type="ORF">SFRICE_030921</name>
</gene>
<dbReference type="EMBL" id="ODYU01012572">
    <property type="protein sequence ID" value="SOQ58978.1"/>
    <property type="molecule type" value="Genomic_DNA"/>
</dbReference>
<evidence type="ECO:0000259" key="2">
    <source>
        <dbReference type="PROSITE" id="PS50994"/>
    </source>
</evidence>